<dbReference type="PANTHER" id="PTHR12358">
    <property type="entry name" value="SPHINGOSINE KINASE"/>
    <property type="match status" value="1"/>
</dbReference>
<dbReference type="InterPro" id="IPR011992">
    <property type="entry name" value="EF-hand-dom_pair"/>
</dbReference>
<organism evidence="10 11">
    <name type="scientific">Phytophthora cactorum</name>
    <dbReference type="NCBI Taxonomy" id="29920"/>
    <lineage>
        <taxon>Eukaryota</taxon>
        <taxon>Sar</taxon>
        <taxon>Stramenopiles</taxon>
        <taxon>Oomycota</taxon>
        <taxon>Peronosporomycetes</taxon>
        <taxon>Peronosporales</taxon>
        <taxon>Peronosporaceae</taxon>
        <taxon>Phytophthora</taxon>
    </lineage>
</organism>
<dbReference type="GO" id="GO:0005524">
    <property type="term" value="F:ATP binding"/>
    <property type="evidence" value="ECO:0007669"/>
    <property type="project" value="UniProtKB-KW"/>
</dbReference>
<evidence type="ECO:0008006" key="12">
    <source>
        <dbReference type="Google" id="ProtNLM"/>
    </source>
</evidence>
<dbReference type="GO" id="GO:0016020">
    <property type="term" value="C:membrane"/>
    <property type="evidence" value="ECO:0007669"/>
    <property type="project" value="TreeGrafter"/>
</dbReference>
<dbReference type="GO" id="GO:0005509">
    <property type="term" value="F:calcium ion binding"/>
    <property type="evidence" value="ECO:0007669"/>
    <property type="project" value="InterPro"/>
</dbReference>
<feature type="region of interest" description="Disordered" evidence="7">
    <location>
        <begin position="853"/>
        <end position="921"/>
    </location>
</feature>
<dbReference type="EMBL" id="RCMV01000770">
    <property type="protein sequence ID" value="KAG3213089.1"/>
    <property type="molecule type" value="Genomic_DNA"/>
</dbReference>
<evidence type="ECO:0000256" key="3">
    <source>
        <dbReference type="ARBA" id="ARBA00022771"/>
    </source>
</evidence>
<evidence type="ECO:0000313" key="11">
    <source>
        <dbReference type="Proteomes" id="UP000760860"/>
    </source>
</evidence>
<evidence type="ECO:0000256" key="1">
    <source>
        <dbReference type="ARBA" id="ARBA00022679"/>
    </source>
</evidence>
<evidence type="ECO:0000256" key="7">
    <source>
        <dbReference type="SAM" id="MobiDB-lite"/>
    </source>
</evidence>
<feature type="compositionally biased region" description="Basic and acidic residues" evidence="7">
    <location>
        <begin position="807"/>
        <end position="825"/>
    </location>
</feature>
<feature type="domain" description="EF-hand" evidence="9">
    <location>
        <begin position="649"/>
        <end position="684"/>
    </location>
</feature>
<dbReference type="GO" id="GO:0046512">
    <property type="term" value="P:sphingosine biosynthetic process"/>
    <property type="evidence" value="ECO:0007669"/>
    <property type="project" value="TreeGrafter"/>
</dbReference>
<keyword evidence="1" id="KW-0808">Transferase</keyword>
<dbReference type="InterPro" id="IPR050187">
    <property type="entry name" value="Lipid_Phosphate_FormReg"/>
</dbReference>
<dbReference type="Pfam" id="PF00781">
    <property type="entry name" value="DAGK_cat"/>
    <property type="match status" value="1"/>
</dbReference>
<dbReference type="Gene3D" id="3.40.50.10330">
    <property type="entry name" value="Probable inorganic polyphosphate/atp-NAD kinase, domain 1"/>
    <property type="match status" value="1"/>
</dbReference>
<dbReference type="InterPro" id="IPR045540">
    <property type="entry name" value="YegS/DAGK_C"/>
</dbReference>
<dbReference type="AlphaFoldDB" id="A0A8T1HLU0"/>
<dbReference type="InterPro" id="IPR016064">
    <property type="entry name" value="NAD/diacylglycerol_kinase_sf"/>
</dbReference>
<feature type="compositionally biased region" description="Acidic residues" evidence="7">
    <location>
        <begin position="853"/>
        <end position="864"/>
    </location>
</feature>
<dbReference type="CDD" id="cd00051">
    <property type="entry name" value="EFh"/>
    <property type="match status" value="2"/>
</dbReference>
<feature type="region of interest" description="Disordered" evidence="7">
    <location>
        <begin position="790"/>
        <end position="825"/>
    </location>
</feature>
<dbReference type="Proteomes" id="UP000760860">
    <property type="component" value="Unassembled WGS sequence"/>
</dbReference>
<reference evidence="10" key="1">
    <citation type="submission" date="2018-05" db="EMBL/GenBank/DDBJ databases">
        <title>Effector identification in a new, highly contiguous assembly of the strawberry crown rot pathogen Phytophthora cactorum.</title>
        <authorList>
            <person name="Armitage A.D."/>
            <person name="Nellist C.F."/>
            <person name="Bates H."/>
            <person name="Vickerstaff R.J."/>
            <person name="Harrison R.J."/>
        </authorList>
    </citation>
    <scope>NUCLEOTIDE SEQUENCE</scope>
    <source>
        <strain evidence="10">P421</strain>
    </source>
</reference>
<evidence type="ECO:0000256" key="2">
    <source>
        <dbReference type="ARBA" id="ARBA00022741"/>
    </source>
</evidence>
<keyword evidence="3" id="KW-0479">Metal-binding</keyword>
<dbReference type="PROSITE" id="PS50222">
    <property type="entry name" value="EF_HAND_2"/>
    <property type="match status" value="3"/>
</dbReference>
<dbReference type="SUPFAM" id="SSF111331">
    <property type="entry name" value="NAD kinase/diacylglycerol kinase-like"/>
    <property type="match status" value="1"/>
</dbReference>
<keyword evidence="6" id="KW-0067">ATP-binding</keyword>
<dbReference type="InterPro" id="IPR002048">
    <property type="entry name" value="EF_hand_dom"/>
</dbReference>
<dbReference type="VEuPathDB" id="FungiDB:PC110_g21272"/>
<keyword evidence="2" id="KW-0547">Nucleotide-binding</keyword>
<dbReference type="Pfam" id="PF13499">
    <property type="entry name" value="EF-hand_7"/>
    <property type="match status" value="1"/>
</dbReference>
<evidence type="ECO:0000256" key="6">
    <source>
        <dbReference type="ARBA" id="ARBA00022840"/>
    </source>
</evidence>
<dbReference type="PROSITE" id="PS50146">
    <property type="entry name" value="DAGK"/>
    <property type="match status" value="1"/>
</dbReference>
<comment type="caution">
    <text evidence="10">The sequence shown here is derived from an EMBL/GenBank/DDBJ whole genome shotgun (WGS) entry which is preliminary data.</text>
</comment>
<evidence type="ECO:0000256" key="4">
    <source>
        <dbReference type="ARBA" id="ARBA00022777"/>
    </source>
</evidence>
<accession>A0A8T1HLU0</accession>
<dbReference type="GO" id="GO:0001727">
    <property type="term" value="F:lipid kinase activity"/>
    <property type="evidence" value="ECO:0007669"/>
    <property type="project" value="TreeGrafter"/>
</dbReference>
<dbReference type="InterPro" id="IPR001206">
    <property type="entry name" value="Diacylglycerol_kinase_cat_dom"/>
</dbReference>
<proteinExistence type="predicted"/>
<feature type="domain" description="EF-hand" evidence="9">
    <location>
        <begin position="721"/>
        <end position="756"/>
    </location>
</feature>
<dbReference type="InterPro" id="IPR017438">
    <property type="entry name" value="ATP-NAD_kinase_N"/>
</dbReference>
<sequence length="921" mass="103961">MSTLEAVAAPPAPSSAPPSTESKPDVSSISPESLTPLSSLLAELQLEQVVKTLWRATNHEPARFHLSPSHCVVEAAGNKQQTLKLSWGDVLGAHVLTADGELVQTPVDVQNDAKFLLGVFACVCKNHKPKTLKKRRVEEFFFRFKGEQMQQVLKLQKIINFVADPRNQEIVEKLESLDQLEIVERPQRKFLVLVNPVSGPGRAQQVYETKVAPMLRFANVETEVKIMDHANHAMEVVLEIPLGVYDCVVAVGGDGSLYEIVQGLMKRADWNDAIRQPIGIIPGGSGNGLAHSIAHQSEEKGKPVNAAFILAKGLPHDLDITSVRNGKETTYSFLSLEWASIADVDIGSEKLRMLGGLRFTVAFINQLVFQRPEYPGKIWYLDESEVGNPPHYFETHDPKSTDRPTMDLFDGEGQGPPADSQPEDGKEDEAKEEKADKSGIWKELDGHFRIVWVMNVSHAASDALIAPGAEFDDGYNYITFMDGAHSRKDLLAMMLAIETGDHMDKKGVQQVRTRAFKLVPERSTDLMCVDGEVVEGPYLEAQVHRGLARIMAVPRWQSKDAFRCYKETMGGMLSNQVPVPDERMQQMIKKLKLTAKDLGVLYGKFSRYDKEVSVPCVCYVLELTLLLLQLRSKSGTIDRIEFYASIDEKHSQFGDAIFALIDDDNSGVLDFSEYVEALGKFCLLNKEDMLKFCFNVFDDDKNGTIEGEELTNLLEILHEDEQTSNMKHALKSFDFNGDGKIDFTEFKQLNSQFPSLLYPAFRIQQNMKIFTLGEKWWERKIEELATEHNEKLTQQATAGNVEDMSDEAQRARKEEMERTAKQKRQEQAARMRMGCLYYTCCPCQRKLYIIEDEESSDSDSDSDEERARRKQKAAAKKSTKSGKKQNIVPVGPRKPLSQEERLERARKRRLRDMQDRPTRKD</sequence>
<dbReference type="Gene3D" id="2.60.200.40">
    <property type="match status" value="1"/>
</dbReference>
<feature type="compositionally biased region" description="Basic and acidic residues" evidence="7">
    <location>
        <begin position="911"/>
        <end position="921"/>
    </location>
</feature>
<dbReference type="InterPro" id="IPR018247">
    <property type="entry name" value="EF_Hand_1_Ca_BS"/>
</dbReference>
<evidence type="ECO:0000256" key="5">
    <source>
        <dbReference type="ARBA" id="ARBA00022837"/>
    </source>
</evidence>
<keyword evidence="3" id="KW-0862">Zinc</keyword>
<dbReference type="PROSITE" id="PS00018">
    <property type="entry name" value="EF_HAND_1"/>
    <property type="match status" value="3"/>
</dbReference>
<feature type="compositionally biased region" description="Basic and acidic residues" evidence="7">
    <location>
        <begin position="428"/>
        <end position="437"/>
    </location>
</feature>
<gene>
    <name evidence="10" type="ORF">PC129_g15966</name>
</gene>
<feature type="domain" description="DAGKc" evidence="8">
    <location>
        <begin position="185"/>
        <end position="327"/>
    </location>
</feature>
<dbReference type="SUPFAM" id="SSF47473">
    <property type="entry name" value="EF-hand"/>
    <property type="match status" value="1"/>
</dbReference>
<name>A0A8T1HLU0_9STRA</name>
<keyword evidence="4" id="KW-0418">Kinase</keyword>
<feature type="domain" description="EF-hand" evidence="9">
    <location>
        <begin position="685"/>
        <end position="720"/>
    </location>
</feature>
<feature type="compositionally biased region" description="Basic residues" evidence="7">
    <location>
        <begin position="868"/>
        <end position="883"/>
    </location>
</feature>
<dbReference type="PANTHER" id="PTHR12358:SF31">
    <property type="entry name" value="ACYLGLYCEROL KINASE, MITOCHONDRIAL"/>
    <property type="match status" value="1"/>
</dbReference>
<keyword evidence="3" id="KW-0863">Zinc-finger</keyword>
<feature type="region of interest" description="Disordered" evidence="7">
    <location>
        <begin position="390"/>
        <end position="437"/>
    </location>
</feature>
<feature type="region of interest" description="Disordered" evidence="7">
    <location>
        <begin position="1"/>
        <end position="31"/>
    </location>
</feature>
<evidence type="ECO:0000259" key="9">
    <source>
        <dbReference type="PROSITE" id="PS50222"/>
    </source>
</evidence>
<feature type="compositionally biased region" description="Basic and acidic residues" evidence="7">
    <location>
        <begin position="393"/>
        <end position="405"/>
    </location>
</feature>
<dbReference type="GO" id="GO:0005737">
    <property type="term" value="C:cytoplasm"/>
    <property type="evidence" value="ECO:0007669"/>
    <property type="project" value="TreeGrafter"/>
</dbReference>
<dbReference type="Pfam" id="PF19279">
    <property type="entry name" value="YegS_C"/>
    <property type="match status" value="1"/>
</dbReference>
<dbReference type="SMART" id="SM00046">
    <property type="entry name" value="DAGKc"/>
    <property type="match status" value="1"/>
</dbReference>
<protein>
    <recommendedName>
        <fullName evidence="12">Calmodulin</fullName>
    </recommendedName>
</protein>
<evidence type="ECO:0000259" key="8">
    <source>
        <dbReference type="PROSITE" id="PS50146"/>
    </source>
</evidence>
<dbReference type="SMART" id="SM00054">
    <property type="entry name" value="EFh"/>
    <property type="match status" value="3"/>
</dbReference>
<dbReference type="VEuPathDB" id="FungiDB:PC110_g21271"/>
<keyword evidence="5" id="KW-0106">Calcium</keyword>
<evidence type="ECO:0000313" key="10">
    <source>
        <dbReference type="EMBL" id="KAG3213089.1"/>
    </source>
</evidence>
<dbReference type="Gene3D" id="1.10.238.10">
    <property type="entry name" value="EF-hand"/>
    <property type="match status" value="1"/>
</dbReference>
<dbReference type="GO" id="GO:0008270">
    <property type="term" value="F:zinc ion binding"/>
    <property type="evidence" value="ECO:0007669"/>
    <property type="project" value="UniProtKB-KW"/>
</dbReference>